<accession>A0A9W8KAI4</accession>
<keyword evidence="2" id="KW-0472">Membrane</keyword>
<protein>
    <submittedName>
        <fullName evidence="3">Uncharacterized protein</fullName>
    </submittedName>
</protein>
<evidence type="ECO:0000313" key="4">
    <source>
        <dbReference type="Proteomes" id="UP001148786"/>
    </source>
</evidence>
<evidence type="ECO:0000313" key="3">
    <source>
        <dbReference type="EMBL" id="KAJ3513404.1"/>
    </source>
</evidence>
<feature type="transmembrane region" description="Helical" evidence="2">
    <location>
        <begin position="131"/>
        <end position="153"/>
    </location>
</feature>
<dbReference type="Proteomes" id="UP001148786">
    <property type="component" value="Unassembled WGS sequence"/>
</dbReference>
<organism evidence="3 4">
    <name type="scientific">Agrocybe chaxingu</name>
    <dbReference type="NCBI Taxonomy" id="84603"/>
    <lineage>
        <taxon>Eukaryota</taxon>
        <taxon>Fungi</taxon>
        <taxon>Dikarya</taxon>
        <taxon>Basidiomycota</taxon>
        <taxon>Agaricomycotina</taxon>
        <taxon>Agaricomycetes</taxon>
        <taxon>Agaricomycetidae</taxon>
        <taxon>Agaricales</taxon>
        <taxon>Agaricineae</taxon>
        <taxon>Strophariaceae</taxon>
        <taxon>Agrocybe</taxon>
    </lineage>
</organism>
<feature type="transmembrane region" description="Helical" evidence="2">
    <location>
        <begin position="233"/>
        <end position="253"/>
    </location>
</feature>
<feature type="transmembrane region" description="Helical" evidence="2">
    <location>
        <begin position="173"/>
        <end position="196"/>
    </location>
</feature>
<sequence length="385" mass="42658">MASTTLPSFDVPNPLTPMAFLEPGIAGQVMNGLFIHIGILAVVVWDALHNIRNDYLLATKHRLGVPTAAYFLSRIACLIYALGRAFLLTIPIAHCRRVELAIDSFLTICLCLNTLLFYVRVCAVYYNKHYIVVGFGIFWLATVGMSCLIPRAMTAIHIGPTRHCVEIIDTRSLIPTYLVFFSYDSAIFLATAYRFYKLYTQEETSIQRGLSVVFFGASMPAFSKAMLHESQLYYMAVPLIKLGIIIGAFCFAADTPGLVIVSNLVPAHVMLANVVTCRVFRNTKLGLVREPIDRHSESLPRSTRHSSRAAGMQFSTHSHVRSAGKAEDREVKNFYETGKGEDGKSMNMSLLAVRKETNTFTVIDYPSPMSDGGFPVSPSEASTKM</sequence>
<feature type="region of interest" description="Disordered" evidence="1">
    <location>
        <begin position="296"/>
        <end position="329"/>
    </location>
</feature>
<feature type="transmembrane region" description="Helical" evidence="2">
    <location>
        <begin position="69"/>
        <end position="94"/>
    </location>
</feature>
<gene>
    <name evidence="3" type="ORF">NLJ89_g2969</name>
</gene>
<keyword evidence="2" id="KW-1133">Transmembrane helix</keyword>
<dbReference type="OrthoDB" id="3038990at2759"/>
<reference evidence="3" key="1">
    <citation type="submission" date="2022-07" db="EMBL/GenBank/DDBJ databases">
        <title>Genome Sequence of Agrocybe chaxingu.</title>
        <authorList>
            <person name="Buettner E."/>
        </authorList>
    </citation>
    <scope>NUCLEOTIDE SEQUENCE</scope>
    <source>
        <strain evidence="3">MP-N11</strain>
    </source>
</reference>
<evidence type="ECO:0000256" key="2">
    <source>
        <dbReference type="SAM" id="Phobius"/>
    </source>
</evidence>
<evidence type="ECO:0000256" key="1">
    <source>
        <dbReference type="SAM" id="MobiDB-lite"/>
    </source>
</evidence>
<comment type="caution">
    <text evidence="3">The sequence shown here is derived from an EMBL/GenBank/DDBJ whole genome shotgun (WGS) entry which is preliminary data.</text>
</comment>
<proteinExistence type="predicted"/>
<dbReference type="AlphaFoldDB" id="A0A9W8KAI4"/>
<feature type="transmembrane region" description="Helical" evidence="2">
    <location>
        <begin position="100"/>
        <end position="119"/>
    </location>
</feature>
<feature type="transmembrane region" description="Helical" evidence="2">
    <location>
        <begin position="25"/>
        <end position="48"/>
    </location>
</feature>
<name>A0A9W8KAI4_9AGAR</name>
<keyword evidence="2" id="KW-0812">Transmembrane</keyword>
<dbReference type="EMBL" id="JANKHO010000200">
    <property type="protein sequence ID" value="KAJ3513404.1"/>
    <property type="molecule type" value="Genomic_DNA"/>
</dbReference>
<keyword evidence="4" id="KW-1185">Reference proteome</keyword>